<keyword evidence="2" id="KW-1185">Reference proteome</keyword>
<gene>
    <name evidence="1" type="ORF">CLO192961_LOCUS194029</name>
</gene>
<reference evidence="1 2" key="1">
    <citation type="submission" date="2019-06" db="EMBL/GenBank/DDBJ databases">
        <authorList>
            <person name="Broberg M."/>
        </authorList>
    </citation>
    <scope>NUCLEOTIDE SEQUENCE [LARGE SCALE GENOMIC DNA]</scope>
</reference>
<evidence type="ECO:0000313" key="2">
    <source>
        <dbReference type="Proteomes" id="UP000766486"/>
    </source>
</evidence>
<proteinExistence type="predicted"/>
<comment type="caution">
    <text evidence="1">The sequence shown here is derived from an EMBL/GenBank/DDBJ whole genome shotgun (WGS) entry which is preliminary data.</text>
</comment>
<accession>A0ABY6U6F3</accession>
<sequence length="597" mass="67433">MASTTSQIEFLTLPAEILIFITECADPSSHLPLAQTCKAMYEKMVPLLEQHRAARKKYEVVSDLLPSTVPDMLDVAFRGEEPSRSIELWHMRSLEFFGVRRHWNNWKAWKVDRSTGLQPPTASDELELAPPHDLESGTPELEVSKVTRRWRERVKYYIEEARKRKIIPDISVKYSMSATQAGSDAVLKGILISVLPHLKVVKFVQADMLSTMNLVPFCRSIEWALGLDVWPPGLLSLQKVAVGVPFSYGEPSIPPSVLVRLMQLPNLEEVYVRGMRIDAENQTYNEVLDSNDELVLFGNLGNLNEPERAREKARKLRTRLCLRAHSSSVRHIILDQMRDHAGTGQFMKALLKTPQSLESITIRAVEEPLAQTDEMMRVLSQYQSASLEEFLLYLQRDGADNEIQTSGYRLSILKDFNNLELVNVRWTDIIGEAPWSLGAYKDTFTPEGLVTHFVEAFPPSICILIVHASSSYTDASAERVARERKSLDDCVVALIESERYPSLEAIYLVTDRVQRGTTSGPVPEALFPRAVAAGSQHGIDVYTSASTETPAAQERDFVIFPNIQEVESAPGYELDWDFCRTTGLLQRNENIRRERGV</sequence>
<evidence type="ECO:0008006" key="3">
    <source>
        <dbReference type="Google" id="ProtNLM"/>
    </source>
</evidence>
<protein>
    <recommendedName>
        <fullName evidence="3">F-box domain-containing protein</fullName>
    </recommendedName>
</protein>
<evidence type="ECO:0000313" key="1">
    <source>
        <dbReference type="EMBL" id="VUC26679.1"/>
    </source>
</evidence>
<dbReference type="EMBL" id="CABFNS010000755">
    <property type="protein sequence ID" value="VUC26679.1"/>
    <property type="molecule type" value="Genomic_DNA"/>
</dbReference>
<name>A0ABY6U6F3_BIOOC</name>
<organism evidence="1 2">
    <name type="scientific">Bionectria ochroleuca</name>
    <name type="common">Gliocladium roseum</name>
    <dbReference type="NCBI Taxonomy" id="29856"/>
    <lineage>
        <taxon>Eukaryota</taxon>
        <taxon>Fungi</taxon>
        <taxon>Dikarya</taxon>
        <taxon>Ascomycota</taxon>
        <taxon>Pezizomycotina</taxon>
        <taxon>Sordariomycetes</taxon>
        <taxon>Hypocreomycetidae</taxon>
        <taxon>Hypocreales</taxon>
        <taxon>Bionectriaceae</taxon>
        <taxon>Clonostachys</taxon>
    </lineage>
</organism>
<dbReference type="Proteomes" id="UP000766486">
    <property type="component" value="Unassembled WGS sequence"/>
</dbReference>